<dbReference type="AlphaFoldDB" id="A0A0V8GJ69"/>
<dbReference type="RefSeq" id="WP_058264707.1">
    <property type="nucleotide sequence ID" value="NZ_FMYN01000001.1"/>
</dbReference>
<sequence length="118" mass="12843">MSILATLFVILVALEHFYILALEMFFLSSKAARRTFGLTDEAVASQQIRTLFANQGLYNGFLAAGLVFGLIRQDVAVQLFFLACVIIAALYGAVTANRSILLKQGLPAILAFIFVLLA</sequence>
<keyword evidence="1" id="KW-1133">Transmembrane helix</keyword>
<evidence type="ECO:0000313" key="3">
    <source>
        <dbReference type="EMBL" id="KTR25926.1"/>
    </source>
</evidence>
<dbReference type="OrthoDB" id="9803832at2"/>
<dbReference type="EMBL" id="LNQL01000001">
    <property type="protein sequence ID" value="KSU50288.1"/>
    <property type="molecule type" value="Genomic_DNA"/>
</dbReference>
<proteinExistence type="predicted"/>
<dbReference type="Pfam" id="PF06993">
    <property type="entry name" value="DUF1304"/>
    <property type="match status" value="1"/>
</dbReference>
<dbReference type="Proteomes" id="UP000072605">
    <property type="component" value="Unassembled WGS sequence"/>
</dbReference>
<gene>
    <name evidence="2" type="ORF">AS033_02610</name>
    <name evidence="3" type="ORF">RSA11_12785</name>
</gene>
<dbReference type="InterPro" id="IPR009732">
    <property type="entry name" value="DUF1304"/>
</dbReference>
<evidence type="ECO:0000256" key="1">
    <source>
        <dbReference type="SAM" id="Phobius"/>
    </source>
</evidence>
<dbReference type="EMBL" id="LDQV01000029">
    <property type="protein sequence ID" value="KTR25926.1"/>
    <property type="molecule type" value="Genomic_DNA"/>
</dbReference>
<evidence type="ECO:0000313" key="2">
    <source>
        <dbReference type="EMBL" id="KSU50288.1"/>
    </source>
</evidence>
<accession>A0A0V8GJ69</accession>
<feature type="transmembrane region" description="Helical" evidence="1">
    <location>
        <begin position="75"/>
        <end position="93"/>
    </location>
</feature>
<name>A0A0V8GJ69_9BACL</name>
<dbReference type="Proteomes" id="UP000053797">
    <property type="component" value="Unassembled WGS sequence"/>
</dbReference>
<protein>
    <submittedName>
        <fullName evidence="3">Membrane protein</fullName>
    </submittedName>
</protein>
<keyword evidence="1" id="KW-0812">Transmembrane</keyword>
<dbReference type="GeneID" id="90838791"/>
<keyword evidence="1" id="KW-0472">Membrane</keyword>
<comment type="caution">
    <text evidence="2">The sequence shown here is derived from an EMBL/GenBank/DDBJ whole genome shotgun (WGS) entry which is preliminary data.</text>
</comment>
<reference evidence="3 5" key="2">
    <citation type="journal article" date="2016" name="Front. Microbiol.">
        <title>Genomic Resource of Rice Seed Associated Bacteria.</title>
        <authorList>
            <person name="Midha S."/>
            <person name="Bansal K."/>
            <person name="Sharma S."/>
            <person name="Kumar N."/>
            <person name="Patil P.P."/>
            <person name="Chaudhry V."/>
            <person name="Patil P.B."/>
        </authorList>
    </citation>
    <scope>NUCLEOTIDE SEQUENCE [LARGE SCALE GENOMIC DNA]</scope>
    <source>
        <strain evidence="3 5">RSA11</strain>
    </source>
</reference>
<dbReference type="PANTHER" id="PTHR38446:SF1">
    <property type="entry name" value="BLL0914 PROTEIN"/>
    <property type="match status" value="1"/>
</dbReference>
<dbReference type="PANTHER" id="PTHR38446">
    <property type="entry name" value="BLL0914 PROTEIN"/>
    <property type="match status" value="1"/>
</dbReference>
<reference evidence="2 4" key="1">
    <citation type="journal article" date="2015" name="Int. J. Syst. Evol. Microbiol.">
        <title>Exiguobacterium enclense sp. nov., isolated from sediment.</title>
        <authorList>
            <person name="Dastager S.G."/>
            <person name="Mawlankar R."/>
            <person name="Sonalkar V.V."/>
            <person name="Thorat M.N."/>
            <person name="Mual P."/>
            <person name="Verma A."/>
            <person name="Krishnamurthi S."/>
            <person name="Tang S.K."/>
            <person name="Li W.J."/>
        </authorList>
    </citation>
    <scope>NUCLEOTIDE SEQUENCE [LARGE SCALE GENOMIC DNA]</scope>
    <source>
        <strain evidence="2 4">NIO-1109</strain>
    </source>
</reference>
<organism evidence="2 4">
    <name type="scientific">Exiguobacterium indicum</name>
    <dbReference type="NCBI Taxonomy" id="296995"/>
    <lineage>
        <taxon>Bacteria</taxon>
        <taxon>Bacillati</taxon>
        <taxon>Bacillota</taxon>
        <taxon>Bacilli</taxon>
        <taxon>Bacillales</taxon>
        <taxon>Bacillales Family XII. Incertae Sedis</taxon>
        <taxon>Exiguobacterium</taxon>
    </lineage>
</organism>
<evidence type="ECO:0000313" key="5">
    <source>
        <dbReference type="Proteomes" id="UP000072605"/>
    </source>
</evidence>
<evidence type="ECO:0000313" key="4">
    <source>
        <dbReference type="Proteomes" id="UP000053797"/>
    </source>
</evidence>